<dbReference type="EMBL" id="AM420293">
    <property type="protein sequence ID" value="CAM06351.1"/>
    <property type="molecule type" value="Genomic_DNA"/>
</dbReference>
<protein>
    <submittedName>
        <fullName evidence="1">Uncharacterized protein</fullName>
    </submittedName>
</protein>
<reference evidence="1 2" key="1">
    <citation type="journal article" date="2007" name="Nat. Biotechnol.">
        <title>Complete genome sequence of the erythromycin-producing bacterium Saccharopolyspora erythraea NRRL23338.</title>
        <authorList>
            <person name="Oliynyk M."/>
            <person name="Samborskyy M."/>
            <person name="Lester J.B."/>
            <person name="Mironenko T."/>
            <person name="Scott N."/>
            <person name="Dickens S."/>
            <person name="Haydock S.F."/>
            <person name="Leadlay P.F."/>
        </authorList>
    </citation>
    <scope>NUCLEOTIDE SEQUENCE [LARGE SCALE GENOMIC DNA]</scope>
    <source>
        <strain evidence="2">ATCC 11635 / DSM 40517 / JCM 4748 / NBRC 13426 / NCIMB 8594 / NRRL 2338</strain>
    </source>
</reference>
<name>A4FQM6_SACEN</name>
<dbReference type="HOGENOM" id="CLU_066229_0_0_11"/>
<sequence>MIWLTWRRHRFAVAAFTALFLAIVAVYLLSGPLGSDARTVYTFASGFARLVKAGEDVCGFMLLPLLVGMFAGAPLVSRELERRTFRYAWTQGVSRTHWLRTEVLLVGGAILLISTLYSATHMLWFAPLVPEEGWFRIFNQGVVVFPASCLFAFAFGVLAGTVLKRTVPAMVAALVGSAVVFSALGYLRPHYMAPLHRTQVEDGRLAPTTGESLRDDFIVYSQSGPAGYSPDTGVSTWAYTYHPAERFWTFQVVEAGIHLGLVMVCLVAAFWWLNRKTA</sequence>
<dbReference type="eggNOG" id="COG1277">
    <property type="taxonomic scope" value="Bacteria"/>
</dbReference>
<evidence type="ECO:0000313" key="1">
    <source>
        <dbReference type="EMBL" id="CAM06351.1"/>
    </source>
</evidence>
<dbReference type="OrthoDB" id="3579673at2"/>
<evidence type="ECO:0000313" key="2">
    <source>
        <dbReference type="Proteomes" id="UP000006728"/>
    </source>
</evidence>
<dbReference type="Proteomes" id="UP000006728">
    <property type="component" value="Chromosome"/>
</dbReference>
<dbReference type="RefSeq" id="WP_009944543.1">
    <property type="nucleotide sequence ID" value="NC_009142.1"/>
</dbReference>
<keyword evidence="2" id="KW-1185">Reference proteome</keyword>
<accession>A4FQM6</accession>
<dbReference type="STRING" id="405948.SACE_7193"/>
<gene>
    <name evidence="1" type="ordered locus">SACE_7193</name>
</gene>
<organism evidence="1 2">
    <name type="scientific">Saccharopolyspora erythraea (strain ATCC 11635 / DSM 40517 / JCM 4748 / NBRC 13426 / NCIMB 8594 / NRRL 2338)</name>
    <dbReference type="NCBI Taxonomy" id="405948"/>
    <lineage>
        <taxon>Bacteria</taxon>
        <taxon>Bacillati</taxon>
        <taxon>Actinomycetota</taxon>
        <taxon>Actinomycetes</taxon>
        <taxon>Pseudonocardiales</taxon>
        <taxon>Pseudonocardiaceae</taxon>
        <taxon>Saccharopolyspora</taxon>
    </lineage>
</organism>
<proteinExistence type="predicted"/>
<dbReference type="AlphaFoldDB" id="A4FQM6"/>
<dbReference type="KEGG" id="sen:SACE_7193"/>